<proteinExistence type="predicted"/>
<evidence type="ECO:0000313" key="3">
    <source>
        <dbReference type="Proteomes" id="UP000248863"/>
    </source>
</evidence>
<evidence type="ECO:0000259" key="1">
    <source>
        <dbReference type="Pfam" id="PF00117"/>
    </source>
</evidence>
<dbReference type="PROSITE" id="PS51273">
    <property type="entry name" value="GATASE_TYPE_1"/>
    <property type="match status" value="1"/>
</dbReference>
<dbReference type="GO" id="GO:0005829">
    <property type="term" value="C:cytosol"/>
    <property type="evidence" value="ECO:0007669"/>
    <property type="project" value="TreeGrafter"/>
</dbReference>
<keyword evidence="2" id="KW-0315">Glutamine amidotransferase</keyword>
<dbReference type="AlphaFoldDB" id="A0A327K2P9"/>
<dbReference type="SUPFAM" id="SSF52317">
    <property type="entry name" value="Class I glutamine amidotransferase-like"/>
    <property type="match status" value="1"/>
</dbReference>
<dbReference type="Pfam" id="PF00117">
    <property type="entry name" value="GATase"/>
    <property type="match status" value="1"/>
</dbReference>
<keyword evidence="2" id="KW-0808">Transferase</keyword>
<reference evidence="2 3" key="1">
    <citation type="submission" date="2017-07" db="EMBL/GenBank/DDBJ databases">
        <title>Draft Genome Sequences of Select Purple Nonsulfur Bacteria.</title>
        <authorList>
            <person name="Lasarre B."/>
            <person name="Mckinlay J.B."/>
        </authorList>
    </citation>
    <scope>NUCLEOTIDE SEQUENCE [LARGE SCALE GENOMIC DNA]</scope>
    <source>
        <strain evidence="2 3">DSM 11907</strain>
    </source>
</reference>
<dbReference type="PANTHER" id="PTHR42695:SF5">
    <property type="entry name" value="GLUTAMINE AMIDOTRANSFERASE YLR126C-RELATED"/>
    <property type="match status" value="1"/>
</dbReference>
<dbReference type="InterPro" id="IPR029062">
    <property type="entry name" value="Class_I_gatase-like"/>
</dbReference>
<evidence type="ECO:0000313" key="2">
    <source>
        <dbReference type="EMBL" id="RAI31592.1"/>
    </source>
</evidence>
<keyword evidence="3" id="KW-1185">Reference proteome</keyword>
<dbReference type="PANTHER" id="PTHR42695">
    <property type="entry name" value="GLUTAMINE AMIDOTRANSFERASE YLR126C-RELATED"/>
    <property type="match status" value="1"/>
</dbReference>
<dbReference type="Proteomes" id="UP000248863">
    <property type="component" value="Unassembled WGS sequence"/>
</dbReference>
<protein>
    <submittedName>
        <fullName evidence="2">Glutamine amidotransferase</fullName>
    </submittedName>
</protein>
<accession>A0A327K2P9</accession>
<gene>
    <name evidence="2" type="ORF">CH338_25565</name>
</gene>
<dbReference type="InterPro" id="IPR044992">
    <property type="entry name" value="ChyE-like"/>
</dbReference>
<dbReference type="InterPro" id="IPR017926">
    <property type="entry name" value="GATASE"/>
</dbReference>
<dbReference type="Gene3D" id="3.40.50.880">
    <property type="match status" value="1"/>
</dbReference>
<organism evidence="2 3">
    <name type="scientific">Rhodoplanes elegans</name>
    <dbReference type="NCBI Taxonomy" id="29408"/>
    <lineage>
        <taxon>Bacteria</taxon>
        <taxon>Pseudomonadati</taxon>
        <taxon>Pseudomonadota</taxon>
        <taxon>Alphaproteobacteria</taxon>
        <taxon>Hyphomicrobiales</taxon>
        <taxon>Nitrobacteraceae</taxon>
        <taxon>Rhodoplanes</taxon>
    </lineage>
</organism>
<name>A0A327K2P9_9BRAD</name>
<dbReference type="OrthoDB" id="9813383at2"/>
<dbReference type="CDD" id="cd01741">
    <property type="entry name" value="GATase1_1"/>
    <property type="match status" value="1"/>
</dbReference>
<sequence>MPTCIAVRHVAFEDLGLLGPLLAERGYDVSYVEAPLVPLDAGSLVAADLVVILGGPIGVYEEEAYPFVIGETAAIAARLAARKPTLGICLGAQFMAKALGATVAPGPQKEIGYAPLDVTEEGRAAGLGDFSSVPVLHWHGDNLDLPAGATRLAATAPCPNQAFSVGPSILGLQFHVEVDPERIETWLVGHTVELGKAGIDPRTLRSQATSVGKATAETGRAFLARWLDGVLS</sequence>
<feature type="domain" description="Glutamine amidotransferase" evidence="1">
    <location>
        <begin position="24"/>
        <end position="182"/>
    </location>
</feature>
<dbReference type="RefSeq" id="WP_111359867.1">
    <property type="nucleotide sequence ID" value="NZ_NHSK01000198.1"/>
</dbReference>
<comment type="caution">
    <text evidence="2">The sequence shown here is derived from an EMBL/GenBank/DDBJ whole genome shotgun (WGS) entry which is preliminary data.</text>
</comment>
<dbReference type="GO" id="GO:0016740">
    <property type="term" value="F:transferase activity"/>
    <property type="evidence" value="ECO:0007669"/>
    <property type="project" value="UniProtKB-KW"/>
</dbReference>
<dbReference type="EMBL" id="NPEU01000488">
    <property type="protein sequence ID" value="RAI31592.1"/>
    <property type="molecule type" value="Genomic_DNA"/>
</dbReference>
<dbReference type="NCBIfam" id="NF005458">
    <property type="entry name" value="PRK07053.1"/>
    <property type="match status" value="1"/>
</dbReference>